<dbReference type="InterPro" id="IPR008949">
    <property type="entry name" value="Isoprenoid_synthase_dom_sf"/>
</dbReference>
<dbReference type="Gene3D" id="1.10.600.10">
    <property type="entry name" value="Farnesyl Diphosphate Synthase"/>
    <property type="match status" value="1"/>
</dbReference>
<dbReference type="InterPro" id="IPR033749">
    <property type="entry name" value="Polyprenyl_synt_CS"/>
</dbReference>
<dbReference type="GO" id="GO:0004337">
    <property type="term" value="F:(2E,6E)-farnesyl diphosphate synthase activity"/>
    <property type="evidence" value="ECO:0007669"/>
    <property type="project" value="TreeGrafter"/>
</dbReference>
<keyword evidence="2 5" id="KW-0808">Transferase</keyword>
<organism evidence="6 7">
    <name type="scientific">Candidatus Chazhemtobacterium aquaticus</name>
    <dbReference type="NCBI Taxonomy" id="2715735"/>
    <lineage>
        <taxon>Bacteria</taxon>
        <taxon>Candidatus Chazhemtobacteraceae</taxon>
        <taxon>Candidatus Chazhemtobacterium</taxon>
    </lineage>
</organism>
<evidence type="ECO:0000256" key="1">
    <source>
        <dbReference type="ARBA" id="ARBA00001946"/>
    </source>
</evidence>
<comment type="cofactor">
    <cofactor evidence="1">
        <name>Mg(2+)</name>
        <dbReference type="ChEBI" id="CHEBI:18420"/>
    </cofactor>
</comment>
<dbReference type="KEGG" id="caqa:MICH65_0048"/>
<dbReference type="InterPro" id="IPR000092">
    <property type="entry name" value="Polyprenyl_synt"/>
</dbReference>
<dbReference type="PROSITE" id="PS00723">
    <property type="entry name" value="POLYPRENYL_SYNTHASE_1"/>
    <property type="match status" value="1"/>
</dbReference>
<dbReference type="GO" id="GO:0004161">
    <property type="term" value="F:dimethylallyltranstransferase activity"/>
    <property type="evidence" value="ECO:0007669"/>
    <property type="project" value="TreeGrafter"/>
</dbReference>
<dbReference type="PANTHER" id="PTHR11525:SF0">
    <property type="entry name" value="FARNESYL PYROPHOSPHATE SYNTHASE"/>
    <property type="match status" value="1"/>
</dbReference>
<evidence type="ECO:0000256" key="2">
    <source>
        <dbReference type="ARBA" id="ARBA00022679"/>
    </source>
</evidence>
<protein>
    <recommendedName>
        <fullName evidence="8">Polyprenyl synthetase family protein</fullName>
    </recommendedName>
</protein>
<dbReference type="GO" id="GO:0046872">
    <property type="term" value="F:metal ion binding"/>
    <property type="evidence" value="ECO:0007669"/>
    <property type="project" value="UniProtKB-KW"/>
</dbReference>
<evidence type="ECO:0000256" key="3">
    <source>
        <dbReference type="ARBA" id="ARBA00022723"/>
    </source>
</evidence>
<keyword evidence="4" id="KW-0460">Magnesium</keyword>
<dbReference type="Pfam" id="PF00348">
    <property type="entry name" value="polyprenyl_synt"/>
    <property type="match status" value="1"/>
</dbReference>
<evidence type="ECO:0000313" key="6">
    <source>
        <dbReference type="EMBL" id="QHO63029.1"/>
    </source>
</evidence>
<name>A0A857N6K1_9BACT</name>
<dbReference type="AlphaFoldDB" id="A0A857N6K1"/>
<evidence type="ECO:0000256" key="5">
    <source>
        <dbReference type="RuleBase" id="RU004466"/>
    </source>
</evidence>
<comment type="similarity">
    <text evidence="5">Belongs to the FPP/GGPP synthase family.</text>
</comment>
<evidence type="ECO:0000313" key="7">
    <source>
        <dbReference type="Proteomes" id="UP000463983"/>
    </source>
</evidence>
<keyword evidence="3" id="KW-0479">Metal-binding</keyword>
<sequence>MNISQKILHHRDTFNPRFKEYFENLNNRLSFPNKSIYPKICVDLIKDLSLVGGKRQRVAYLYEAFSLGQGTKITSSTEKHLTACAISIELLQTHLLIHDDIIDNSPIRRGSPTTLQHLIKKTKLDNNIPLGMAIMAGDIAAYLALDVLHSCNLPPKLLSKIVNIQTTAGIDTFLGQIFDLERDMPNTLFNEDSIIELADFKASRSSTLAPMLIGISLSSQDTTNNINIIRKYATSVGIAGQLQDDYLGMFGDPEKTGKSNISDLKEGKRTLLITKTLETCNNQEKKIISQVLGNPTINHKQANMVKEIIKKYHVDILLKKTAQKYAQLAYSEAKSWSHWNKEAVDFFAESAKWFINRTV</sequence>
<dbReference type="PANTHER" id="PTHR11525">
    <property type="entry name" value="FARNESYL-PYROPHOSPHATE SYNTHETASE"/>
    <property type="match status" value="1"/>
</dbReference>
<dbReference type="RefSeq" id="WP_161931438.1">
    <property type="nucleotide sequence ID" value="NZ_CP047901.1"/>
</dbReference>
<evidence type="ECO:0000256" key="4">
    <source>
        <dbReference type="ARBA" id="ARBA00022842"/>
    </source>
</evidence>
<accession>A0A857N6K1</accession>
<dbReference type="GO" id="GO:0005737">
    <property type="term" value="C:cytoplasm"/>
    <property type="evidence" value="ECO:0007669"/>
    <property type="project" value="TreeGrafter"/>
</dbReference>
<dbReference type="InterPro" id="IPR039702">
    <property type="entry name" value="FPS1-like"/>
</dbReference>
<dbReference type="Proteomes" id="UP000463983">
    <property type="component" value="Chromosome"/>
</dbReference>
<dbReference type="SUPFAM" id="SSF48576">
    <property type="entry name" value="Terpenoid synthases"/>
    <property type="match status" value="1"/>
</dbReference>
<evidence type="ECO:0008006" key="8">
    <source>
        <dbReference type="Google" id="ProtNLM"/>
    </source>
</evidence>
<keyword evidence="7" id="KW-1185">Reference proteome</keyword>
<dbReference type="SFLD" id="SFLDS00005">
    <property type="entry name" value="Isoprenoid_Synthase_Type_I"/>
    <property type="match status" value="1"/>
</dbReference>
<gene>
    <name evidence="6" type="ORF">MICH65_0048</name>
</gene>
<proteinExistence type="inferred from homology"/>
<dbReference type="GO" id="GO:0045337">
    <property type="term" value="P:farnesyl diphosphate biosynthetic process"/>
    <property type="evidence" value="ECO:0007669"/>
    <property type="project" value="TreeGrafter"/>
</dbReference>
<reference evidence="7" key="1">
    <citation type="journal article" date="2020" name="Microorganisms">
        <title>Complete Genome of a Member of a New Bacterial Lineage in the Microgenomates Group Reveals an Unusual Nucleotide Composition Disparity Between Two Strands of DNA and Limited Metabolic Potential.</title>
        <authorList>
            <person name="Kadnikov V.V."/>
            <person name="Mardanov A.V."/>
            <person name="Beletsky A.V."/>
            <person name="Karnachuk O.V."/>
            <person name="Ravin N.V."/>
        </authorList>
    </citation>
    <scope>NUCLEOTIDE SEQUENCE [LARGE SCALE GENOMIC DNA]</scope>
</reference>
<dbReference type="EMBL" id="CP047901">
    <property type="protein sequence ID" value="QHO63029.1"/>
    <property type="molecule type" value="Genomic_DNA"/>
</dbReference>